<dbReference type="EMBL" id="CP027226">
    <property type="protein sequence ID" value="AVM42531.1"/>
    <property type="molecule type" value="Genomic_DNA"/>
</dbReference>
<accession>A0A2S0KNB8</accession>
<dbReference type="InterPro" id="IPR011989">
    <property type="entry name" value="ARM-like"/>
</dbReference>
<dbReference type="Proteomes" id="UP000237947">
    <property type="component" value="Chromosome"/>
</dbReference>
<proteinExistence type="predicted"/>
<gene>
    <name evidence="1" type="ORF">C5Q98_04550</name>
</gene>
<reference evidence="2" key="1">
    <citation type="submission" date="2018-02" db="EMBL/GenBank/DDBJ databases">
        <authorList>
            <person name="Holder M.E."/>
            <person name="Ajami N.J."/>
            <person name="Petrosino J.F."/>
        </authorList>
    </citation>
    <scope>NUCLEOTIDE SEQUENCE [LARGE SCALE GENOMIC DNA]</scope>
    <source>
        <strain evidence="2">CCUG 47711</strain>
    </source>
</reference>
<evidence type="ECO:0008006" key="3">
    <source>
        <dbReference type="Google" id="ProtNLM"/>
    </source>
</evidence>
<organism evidence="1 2">
    <name type="scientific">Fastidiosipila sanguinis</name>
    <dbReference type="NCBI Taxonomy" id="236753"/>
    <lineage>
        <taxon>Bacteria</taxon>
        <taxon>Bacillati</taxon>
        <taxon>Bacillota</taxon>
        <taxon>Clostridia</taxon>
        <taxon>Eubacteriales</taxon>
        <taxon>Oscillospiraceae</taxon>
        <taxon>Fastidiosipila</taxon>
    </lineage>
</organism>
<dbReference type="InterPro" id="IPR016024">
    <property type="entry name" value="ARM-type_fold"/>
</dbReference>
<name>A0A2S0KNB8_9FIRM</name>
<dbReference type="OrthoDB" id="1838265at2"/>
<keyword evidence="2" id="KW-1185">Reference proteome</keyword>
<dbReference type="RefSeq" id="WP_106012487.1">
    <property type="nucleotide sequence ID" value="NZ_CP027226.1"/>
</dbReference>
<protein>
    <recommendedName>
        <fullName evidence="3">HEAT repeat domain-containing protein</fullName>
    </recommendedName>
</protein>
<sequence length="336" mass="38837">MQKENNKNNEKIDVNISTDFSNSNAAKLGSKYANLTNSSLEQRYDEILESEASQETDMQALAEKMFKLYAKAFENWHSEKHELLNDEDLATYLSRLSSDDLLDFTFAFVKKSDFDLPEQLIQCLKELDTDARDRVLQELLETSIEAKSFSSVDEEIAIRYGTARLLNILADWNDPKYSKDILNWLLDSKNPDERLQDDVVEYFERCSEHSFDLIKEALLNELESTEAKANKELNSVADTLILTITKIGKKHDNYKDEAYKTLRKVFKEVKDKTLVVMNLGDLGSARAIPLLRSYIEEHYDEMPEELYADFYVAIKKLGGNTEDLPTISKQGWNWEF</sequence>
<dbReference type="KEGG" id="fsa:C5Q98_04550"/>
<dbReference type="Gene3D" id="1.25.10.10">
    <property type="entry name" value="Leucine-rich Repeat Variant"/>
    <property type="match status" value="1"/>
</dbReference>
<dbReference type="AlphaFoldDB" id="A0A2S0KNB8"/>
<dbReference type="SUPFAM" id="SSF48371">
    <property type="entry name" value="ARM repeat"/>
    <property type="match status" value="1"/>
</dbReference>
<evidence type="ECO:0000313" key="2">
    <source>
        <dbReference type="Proteomes" id="UP000237947"/>
    </source>
</evidence>
<evidence type="ECO:0000313" key="1">
    <source>
        <dbReference type="EMBL" id="AVM42531.1"/>
    </source>
</evidence>